<dbReference type="CDD" id="cd03316">
    <property type="entry name" value="MR_like"/>
    <property type="match status" value="1"/>
</dbReference>
<name>A0AAW5QXD2_9HYPH</name>
<dbReference type="SMART" id="SM00922">
    <property type="entry name" value="MR_MLE"/>
    <property type="match status" value="1"/>
</dbReference>
<keyword evidence="6" id="KW-1185">Reference proteome</keyword>
<dbReference type="SUPFAM" id="SSF54826">
    <property type="entry name" value="Enolase N-terminal domain-like"/>
    <property type="match status" value="1"/>
</dbReference>
<dbReference type="PANTHER" id="PTHR13794">
    <property type="entry name" value="ENOLASE SUPERFAMILY, MANDELATE RACEMASE"/>
    <property type="match status" value="1"/>
</dbReference>
<dbReference type="Gene3D" id="3.20.20.120">
    <property type="entry name" value="Enolase-like C-terminal domain"/>
    <property type="match status" value="1"/>
</dbReference>
<evidence type="ECO:0000313" key="5">
    <source>
        <dbReference type="EMBL" id="MCT8971812.1"/>
    </source>
</evidence>
<dbReference type="Pfam" id="PF13378">
    <property type="entry name" value="MR_MLE_C"/>
    <property type="match status" value="1"/>
</dbReference>
<dbReference type="InterPro" id="IPR036849">
    <property type="entry name" value="Enolase-like_C_sf"/>
</dbReference>
<dbReference type="PANTHER" id="PTHR13794:SF58">
    <property type="entry name" value="MITOCHONDRIAL ENOLASE SUPERFAMILY MEMBER 1"/>
    <property type="match status" value="1"/>
</dbReference>
<evidence type="ECO:0000256" key="3">
    <source>
        <dbReference type="ARBA" id="ARBA00022842"/>
    </source>
</evidence>
<evidence type="ECO:0000256" key="1">
    <source>
        <dbReference type="ARBA" id="ARBA00001946"/>
    </source>
</evidence>
<dbReference type="EMBL" id="JALIDZ010000003">
    <property type="protein sequence ID" value="MCT8971812.1"/>
    <property type="molecule type" value="Genomic_DNA"/>
</dbReference>
<evidence type="ECO:0000313" key="6">
    <source>
        <dbReference type="Proteomes" id="UP001320898"/>
    </source>
</evidence>
<dbReference type="GO" id="GO:0000287">
    <property type="term" value="F:magnesium ion binding"/>
    <property type="evidence" value="ECO:0007669"/>
    <property type="project" value="TreeGrafter"/>
</dbReference>
<dbReference type="SFLD" id="SFLDG00179">
    <property type="entry name" value="mandelate_racemase"/>
    <property type="match status" value="1"/>
</dbReference>
<dbReference type="InterPro" id="IPR013342">
    <property type="entry name" value="Mandelate_racemase_C"/>
</dbReference>
<dbReference type="Pfam" id="PF02746">
    <property type="entry name" value="MR_MLE_N"/>
    <property type="match status" value="1"/>
</dbReference>
<proteinExistence type="predicted"/>
<dbReference type="InterPro" id="IPR029065">
    <property type="entry name" value="Enolase_C-like"/>
</dbReference>
<keyword evidence="2" id="KW-0479">Metal-binding</keyword>
<dbReference type="InterPro" id="IPR029017">
    <property type="entry name" value="Enolase-like_N"/>
</dbReference>
<keyword evidence="3" id="KW-0460">Magnesium</keyword>
<dbReference type="GO" id="GO:0016836">
    <property type="term" value="F:hydro-lyase activity"/>
    <property type="evidence" value="ECO:0007669"/>
    <property type="project" value="TreeGrafter"/>
</dbReference>
<dbReference type="InterPro" id="IPR013341">
    <property type="entry name" value="Mandelate_racemase_N_dom"/>
</dbReference>
<dbReference type="AlphaFoldDB" id="A0AAW5QXD2"/>
<gene>
    <name evidence="5" type="ORF">MUB46_08105</name>
</gene>
<organism evidence="5 6">
    <name type="scientific">Microbaculum marinisediminis</name>
    <dbReference type="NCBI Taxonomy" id="2931392"/>
    <lineage>
        <taxon>Bacteria</taxon>
        <taxon>Pseudomonadati</taxon>
        <taxon>Pseudomonadota</taxon>
        <taxon>Alphaproteobacteria</taxon>
        <taxon>Hyphomicrobiales</taxon>
        <taxon>Tepidamorphaceae</taxon>
        <taxon>Microbaculum</taxon>
    </lineage>
</organism>
<dbReference type="InterPro" id="IPR046945">
    <property type="entry name" value="RHMD-like"/>
</dbReference>
<reference evidence="5 6" key="1">
    <citation type="submission" date="2022-04" db="EMBL/GenBank/DDBJ databases">
        <authorList>
            <person name="Ye Y.-Q."/>
            <person name="Du Z.-J."/>
        </authorList>
    </citation>
    <scope>NUCLEOTIDE SEQUENCE [LARGE SCALE GENOMIC DNA]</scope>
    <source>
        <strain evidence="5 6">A6E488</strain>
    </source>
</reference>
<feature type="domain" description="Mandelate racemase/muconate lactonizing enzyme C-terminal" evidence="4">
    <location>
        <begin position="157"/>
        <end position="253"/>
    </location>
</feature>
<comment type="caution">
    <text evidence="5">The sequence shown here is derived from an EMBL/GenBank/DDBJ whole genome shotgun (WGS) entry which is preliminary data.</text>
</comment>
<protein>
    <submittedName>
        <fullName evidence="5">Mandelate racemase/muconate lactonizing enzyme family protein</fullName>
    </submittedName>
</protein>
<evidence type="ECO:0000256" key="2">
    <source>
        <dbReference type="ARBA" id="ARBA00022723"/>
    </source>
</evidence>
<dbReference type="Gene3D" id="3.30.390.10">
    <property type="entry name" value="Enolase-like, N-terminal domain"/>
    <property type="match status" value="1"/>
</dbReference>
<accession>A0AAW5QXD2</accession>
<dbReference type="GO" id="GO:0016052">
    <property type="term" value="P:carbohydrate catabolic process"/>
    <property type="evidence" value="ECO:0007669"/>
    <property type="project" value="TreeGrafter"/>
</dbReference>
<dbReference type="SUPFAM" id="SSF51604">
    <property type="entry name" value="Enolase C-terminal domain-like"/>
    <property type="match status" value="1"/>
</dbReference>
<evidence type="ECO:0000259" key="4">
    <source>
        <dbReference type="SMART" id="SM00922"/>
    </source>
</evidence>
<sequence length="378" mass="41630">MTTESNALARDARITRVEVLLVDLPAKFPRKDAIQPFEKQETPIVRITTEAGAVGTGYTYTLGTGGSAIMRLLVDYLAPQLLGQDARKVEALWWRLNRSINSVSPGIFTSLALAAIDIALWDIRGQLAGLPLSVMVGGAHDRLPIYDTEGGWLNIDDDELVANARSVAERGFHGFKVKVGRSLKDDIRRLAKVREALPDHVDMMTDANQIFNVDEAIRRARAYADIGVAWFEEPLPADDLHGHKLLRQSTAMPIAIGETLHSIHTFREYLQQDACSIVQVDAARVGGITPWLKVVHMAEAFNMAVAPHYLMELHVSLACAVPNARLVEHIPQLDDVLSAPMVIDKDGYVTPPSVPGNGIDWDWSEVAKRQIAQEVVCP</sequence>
<dbReference type="Proteomes" id="UP001320898">
    <property type="component" value="Unassembled WGS sequence"/>
</dbReference>
<dbReference type="SFLD" id="SFLDS00001">
    <property type="entry name" value="Enolase"/>
    <property type="match status" value="1"/>
</dbReference>
<comment type="cofactor">
    <cofactor evidence="1">
        <name>Mg(2+)</name>
        <dbReference type="ChEBI" id="CHEBI:18420"/>
    </cofactor>
</comment>
<dbReference type="RefSeq" id="WP_261615382.1">
    <property type="nucleotide sequence ID" value="NZ_JALIDZ010000003.1"/>
</dbReference>